<evidence type="ECO:0000313" key="5">
    <source>
        <dbReference type="Proteomes" id="UP001240777"/>
    </source>
</evidence>
<evidence type="ECO:0000313" key="2">
    <source>
        <dbReference type="EMBL" id="MDO7253677.1"/>
    </source>
</evidence>
<protein>
    <submittedName>
        <fullName evidence="3">Outer membrane family protein</fullName>
    </submittedName>
</protein>
<dbReference type="EMBL" id="JAUPEV010000012">
    <property type="protein sequence ID" value="MDO7253677.1"/>
    <property type="molecule type" value="Genomic_DNA"/>
</dbReference>
<dbReference type="InterPro" id="IPR003678">
    <property type="entry name" value="Put_OMP"/>
</dbReference>
<evidence type="ECO:0000313" key="4">
    <source>
        <dbReference type="Proteomes" id="UP001177258"/>
    </source>
</evidence>
<reference evidence="3 5" key="1">
    <citation type="submission" date="2023-07" db="EMBL/GenBank/DDBJ databases">
        <title>Unpublished Manusciprt.</title>
        <authorList>
            <person name="Aydin F."/>
            <person name="Tarhane S."/>
            <person name="Saticioglu I.B."/>
            <person name="Karakaya E."/>
            <person name="Abay S."/>
            <person name="Guran O."/>
            <person name="Bozkurt E."/>
            <person name="Uzum N."/>
            <person name="Olgun K."/>
            <person name="Jablonski D."/>
        </authorList>
    </citation>
    <scope>NUCLEOTIDE SEQUENCE</scope>
    <source>
        <strain evidence="5">faydin-H75</strain>
        <strain evidence="3">Faydin-H76</strain>
    </source>
</reference>
<comment type="caution">
    <text evidence="3">The sequence shown here is derived from an EMBL/GenBank/DDBJ whole genome shotgun (WGS) entry which is preliminary data.</text>
</comment>
<name>A0AA90PWS2_9HELI</name>
<evidence type="ECO:0000313" key="3">
    <source>
        <dbReference type="EMBL" id="MDP2539635.1"/>
    </source>
</evidence>
<feature type="signal peptide" evidence="1">
    <location>
        <begin position="1"/>
        <end position="20"/>
    </location>
</feature>
<evidence type="ECO:0000256" key="1">
    <source>
        <dbReference type="SAM" id="SignalP"/>
    </source>
</evidence>
<dbReference type="Proteomes" id="UP001240777">
    <property type="component" value="Unassembled WGS sequence"/>
</dbReference>
<proteinExistence type="predicted"/>
<dbReference type="AlphaFoldDB" id="A0AA90PWS2"/>
<dbReference type="Pfam" id="PF02521">
    <property type="entry name" value="HP_OMP_2"/>
    <property type="match status" value="1"/>
</dbReference>
<sequence length="460" mass="51267">MSKKYKALFISMLAISSVQGFDYKVSGGAINFSKFGFNNDKIDTEKGKYPTESFVNIMGKLQIDANIVDGLTLGLGGAIGGQVYDSTKFVKDSNGNIPTPNGLGYEYMGEWNQWYPDYYSPAATSRNAKNYIIYNAYLDYKYNDMLDVKVGRYESDMDWFYQYTEGAQASLKLGDFKLYGFTSWGRGIADGQWLYNFYRLKRYGVHAVGLNWTHSGVSIEPYVWFSPQTYTAPGIKAVYDSNPGFSGSGFRSQTTFYGMYVYQDNNSLDGRYAPARYNTWSPSLDGGKWVGLQGPGGGTILIKQRFDINNYNVGGGIYINIGNPNQNIGTYGNPIGIEQWTDSIYNIGNAGINNITAADAQTYFLQGGGDYGAFKWSMVGRITTAPRANEQSLALYLDYQFTHNIEAGLKLEWFDSTTKAGYNPGAGFFDDLGNNISPGNLDHSITQDRSHLMTHISYKF</sequence>
<gene>
    <name evidence="2" type="ORF">Q5I04_07115</name>
    <name evidence="3" type="ORF">Q5I06_07600</name>
</gene>
<keyword evidence="1" id="KW-0732">Signal</keyword>
<organism evidence="3 4">
    <name type="scientific">Helicobacter cappadocius</name>
    <dbReference type="NCBI Taxonomy" id="3063998"/>
    <lineage>
        <taxon>Bacteria</taxon>
        <taxon>Pseudomonadati</taxon>
        <taxon>Campylobacterota</taxon>
        <taxon>Epsilonproteobacteria</taxon>
        <taxon>Campylobacterales</taxon>
        <taxon>Helicobacteraceae</taxon>
        <taxon>Helicobacter</taxon>
    </lineage>
</organism>
<reference evidence="2" key="2">
    <citation type="submission" date="2023-07" db="EMBL/GenBank/DDBJ databases">
        <authorList>
            <person name="Aydin F."/>
            <person name="Tarhane S."/>
            <person name="Saticioglu I.B."/>
            <person name="Karakaya E."/>
            <person name="Abay S."/>
            <person name="Guran O."/>
            <person name="Bozkurt E."/>
            <person name="Uzum N."/>
            <person name="Olgun K."/>
            <person name="Jablonski D."/>
        </authorList>
    </citation>
    <scope>NUCLEOTIDE SEQUENCE</scope>
    <source>
        <strain evidence="2">Faydin-H75</strain>
    </source>
</reference>
<reference evidence="2 4" key="3">
    <citation type="journal article" date="2024" name="Syst. Appl. Microbiol.">
        <title>Helicobacter cappadocius sp. nov., from lizards: The first psychrotrophic Helicobacter species.</title>
        <authorList>
            <person name="Aydin F."/>
            <person name="Tarhane S."/>
            <person name="Karakaya E."/>
            <person name="Abay S."/>
            <person name="Kayman T."/>
            <person name="Guran O."/>
            <person name="Bozkurt E."/>
            <person name="Uzum N."/>
            <person name="Avci A."/>
            <person name="Olgun K."/>
            <person name="Jablonski D."/>
            <person name="Guran C."/>
            <person name="Burcin Saticioglu I."/>
        </authorList>
    </citation>
    <scope>NUCLEOTIDE SEQUENCE [LARGE SCALE GENOMIC DNA]</scope>
    <source>
        <strain evidence="2">Faydin-H75</strain>
        <strain evidence="4">faydin-H76</strain>
    </source>
</reference>
<dbReference type="Proteomes" id="UP001177258">
    <property type="component" value="Unassembled WGS sequence"/>
</dbReference>
<feature type="chain" id="PRO_5041701989" evidence="1">
    <location>
        <begin position="21"/>
        <end position="460"/>
    </location>
</feature>
<dbReference type="EMBL" id="JAUYZK010000012">
    <property type="protein sequence ID" value="MDP2539635.1"/>
    <property type="molecule type" value="Genomic_DNA"/>
</dbReference>
<accession>A0AA90PWS2</accession>
<keyword evidence="5" id="KW-1185">Reference proteome</keyword>